<keyword evidence="3" id="KW-1185">Reference proteome</keyword>
<reference evidence="2 3" key="1">
    <citation type="journal article" date="2012" name="Nat. Biotechnol.">
        <title>Draft genome sequence of pigeonpea (Cajanus cajan), an orphan legume crop of resource-poor farmers.</title>
        <authorList>
            <person name="Varshney R.K."/>
            <person name="Chen W."/>
            <person name="Li Y."/>
            <person name="Bharti A.K."/>
            <person name="Saxena R.K."/>
            <person name="Schlueter J.A."/>
            <person name="Donoghue M.T."/>
            <person name="Azam S."/>
            <person name="Fan G."/>
            <person name="Whaley A.M."/>
            <person name="Farmer A.D."/>
            <person name="Sheridan J."/>
            <person name="Iwata A."/>
            <person name="Tuteja R."/>
            <person name="Penmetsa R.V."/>
            <person name="Wu W."/>
            <person name="Upadhyaya H.D."/>
            <person name="Yang S.P."/>
            <person name="Shah T."/>
            <person name="Saxena K.B."/>
            <person name="Michael T."/>
            <person name="McCombie W.R."/>
            <person name="Yang B."/>
            <person name="Zhang G."/>
            <person name="Yang H."/>
            <person name="Wang J."/>
            <person name="Spillane C."/>
            <person name="Cook D.R."/>
            <person name="May G.D."/>
            <person name="Xu X."/>
            <person name="Jackson S.A."/>
        </authorList>
    </citation>
    <scope>NUCLEOTIDE SEQUENCE [LARGE SCALE GENOMIC DNA]</scope>
    <source>
        <strain evidence="3">cv. Asha</strain>
    </source>
</reference>
<accession>A0A151TLI8</accession>
<dbReference type="Gramene" id="C.cajan_20909.t">
    <property type="protein sequence ID" value="C.cajan_20909.t"/>
    <property type="gene ID" value="C.cajan_20909"/>
</dbReference>
<evidence type="ECO:0000313" key="2">
    <source>
        <dbReference type="EMBL" id="KYP67921.1"/>
    </source>
</evidence>
<dbReference type="OMA" id="YAESCAY"/>
<feature type="domain" description="C2H2-type" evidence="1">
    <location>
        <begin position="67"/>
        <end position="91"/>
    </location>
</feature>
<dbReference type="InterPro" id="IPR044303">
    <property type="entry name" value="ZAT1/4/9"/>
</dbReference>
<dbReference type="PANTHER" id="PTHR46326:SF10">
    <property type="entry name" value="C2H2 AND C2HC ZINC FINGER PROTEIN"/>
    <property type="match status" value="1"/>
</dbReference>
<dbReference type="PANTHER" id="PTHR46326">
    <property type="entry name" value="ZINC FINGER PROTEIN ZAT1-RELATED"/>
    <property type="match status" value="1"/>
</dbReference>
<dbReference type="Gene3D" id="3.30.160.60">
    <property type="entry name" value="Classic Zinc Finger"/>
    <property type="match status" value="1"/>
</dbReference>
<dbReference type="AlphaFoldDB" id="A0A151TLI8"/>
<protein>
    <recommendedName>
        <fullName evidence="1">C2H2-type domain-containing protein</fullName>
    </recommendedName>
</protein>
<dbReference type="Pfam" id="PF13912">
    <property type="entry name" value="zf-C2H2_6"/>
    <property type="match status" value="2"/>
</dbReference>
<gene>
    <name evidence="2" type="ORF">KK1_021536</name>
</gene>
<dbReference type="InterPro" id="IPR013087">
    <property type="entry name" value="Znf_C2H2_type"/>
</dbReference>
<sequence length="153" mass="17327">MKADLEEVTPKPNSLPAEEAARSLLMLSKNKWPESKEIKNQEVKEMRAKDKDGRDDLLVQIPSQANFKCDKYGKIFQSHQALGGHKANHKKNDDVGEKVFEYPYCSKVFKSVRPLGGHKKVHFSYNKANAQSSANQFGRKLVINLNFPAPIED</sequence>
<evidence type="ECO:0000259" key="1">
    <source>
        <dbReference type="Pfam" id="PF13912"/>
    </source>
</evidence>
<proteinExistence type="predicted"/>
<evidence type="ECO:0000313" key="3">
    <source>
        <dbReference type="Proteomes" id="UP000075243"/>
    </source>
</evidence>
<dbReference type="Proteomes" id="UP000075243">
    <property type="component" value="Chromosome 4"/>
</dbReference>
<dbReference type="InterPro" id="IPR036236">
    <property type="entry name" value="Znf_C2H2_sf"/>
</dbReference>
<dbReference type="EMBL" id="CM003606">
    <property type="protein sequence ID" value="KYP67921.1"/>
    <property type="molecule type" value="Genomic_DNA"/>
</dbReference>
<feature type="domain" description="C2H2-type" evidence="1">
    <location>
        <begin position="103"/>
        <end position="122"/>
    </location>
</feature>
<dbReference type="SUPFAM" id="SSF57667">
    <property type="entry name" value="beta-beta-alpha zinc fingers"/>
    <property type="match status" value="1"/>
</dbReference>
<dbReference type="STRING" id="3821.A0A151TLI8"/>
<organism evidence="2 3">
    <name type="scientific">Cajanus cajan</name>
    <name type="common">Pigeon pea</name>
    <name type="synonym">Cajanus indicus</name>
    <dbReference type="NCBI Taxonomy" id="3821"/>
    <lineage>
        <taxon>Eukaryota</taxon>
        <taxon>Viridiplantae</taxon>
        <taxon>Streptophyta</taxon>
        <taxon>Embryophyta</taxon>
        <taxon>Tracheophyta</taxon>
        <taxon>Spermatophyta</taxon>
        <taxon>Magnoliopsida</taxon>
        <taxon>eudicotyledons</taxon>
        <taxon>Gunneridae</taxon>
        <taxon>Pentapetalae</taxon>
        <taxon>rosids</taxon>
        <taxon>fabids</taxon>
        <taxon>Fabales</taxon>
        <taxon>Fabaceae</taxon>
        <taxon>Papilionoideae</taxon>
        <taxon>50 kb inversion clade</taxon>
        <taxon>NPAAA clade</taxon>
        <taxon>indigoferoid/millettioid clade</taxon>
        <taxon>Phaseoleae</taxon>
        <taxon>Cajanus</taxon>
    </lineage>
</organism>
<name>A0A151TLI8_CAJCA</name>
<dbReference type="GO" id="GO:0006355">
    <property type="term" value="P:regulation of DNA-templated transcription"/>
    <property type="evidence" value="ECO:0007669"/>
    <property type="project" value="InterPro"/>
</dbReference>